<evidence type="ECO:0000313" key="4">
    <source>
        <dbReference type="EMBL" id="GAG92058.1"/>
    </source>
</evidence>
<accession>X1C6P0</accession>
<dbReference type="InterPro" id="IPR051801">
    <property type="entry name" value="GH28_Enzymes"/>
</dbReference>
<dbReference type="InterPro" id="IPR000743">
    <property type="entry name" value="Glyco_hydro_28"/>
</dbReference>
<dbReference type="AlphaFoldDB" id="X1C6P0"/>
<dbReference type="SUPFAM" id="SSF51126">
    <property type="entry name" value="Pectin lyase-like"/>
    <property type="match status" value="1"/>
</dbReference>
<feature type="non-terminal residue" evidence="4">
    <location>
        <position position="283"/>
    </location>
</feature>
<dbReference type="GO" id="GO:0004650">
    <property type="term" value="F:polygalacturonase activity"/>
    <property type="evidence" value="ECO:0007669"/>
    <property type="project" value="InterPro"/>
</dbReference>
<organism evidence="4">
    <name type="scientific">marine sediment metagenome</name>
    <dbReference type="NCBI Taxonomy" id="412755"/>
    <lineage>
        <taxon>unclassified sequences</taxon>
        <taxon>metagenomes</taxon>
        <taxon>ecological metagenomes</taxon>
    </lineage>
</organism>
<dbReference type="InterPro" id="IPR011050">
    <property type="entry name" value="Pectin_lyase_fold/virulence"/>
</dbReference>
<keyword evidence="3" id="KW-0326">Glycosidase</keyword>
<comment type="caution">
    <text evidence="4">The sequence shown here is derived from an EMBL/GenBank/DDBJ whole genome shotgun (WGS) entry which is preliminary data.</text>
</comment>
<dbReference type="PANTHER" id="PTHR31339">
    <property type="entry name" value="PECTIN LYASE-RELATED"/>
    <property type="match status" value="1"/>
</dbReference>
<gene>
    <name evidence="4" type="ORF">S01H4_44540</name>
</gene>
<sequence>VGNGKILDTKAIQSAIDKCSQNGGGTVYFPAGKYLSGTIYMKDNVNLNISIGAILLGSVDVNDFPLNKCDFPSYSDNYVGRALIWGEGLKNISISGMGTIDGQGAAFNDNKPNESELEKLVTFFDDTTRYSPEARYINRPYIIRFISCSDIQINGITMRNSPMWMQQYLNCDFLSVKNIKVYNHVSGNNDMIDVDCCRNVVISDCFGDSADDALTLKSTGAFPTENITITNCVLSSFCNAIKMGTESSGGFKNISITNCVIRPSSEPVLMYGRKEGLAGIALE</sequence>
<dbReference type="EMBL" id="BART01024706">
    <property type="protein sequence ID" value="GAG92058.1"/>
    <property type="molecule type" value="Genomic_DNA"/>
</dbReference>
<name>X1C6P0_9ZZZZ</name>
<dbReference type="Pfam" id="PF00295">
    <property type="entry name" value="Glyco_hydro_28"/>
    <property type="match status" value="1"/>
</dbReference>
<comment type="similarity">
    <text evidence="1">Belongs to the glycosyl hydrolase 28 family.</text>
</comment>
<protein>
    <recommendedName>
        <fullName evidence="5">Pectate lyase superfamily protein domain-containing protein</fullName>
    </recommendedName>
</protein>
<dbReference type="Gene3D" id="2.160.20.10">
    <property type="entry name" value="Single-stranded right-handed beta-helix, Pectin lyase-like"/>
    <property type="match status" value="1"/>
</dbReference>
<evidence type="ECO:0000256" key="2">
    <source>
        <dbReference type="ARBA" id="ARBA00022801"/>
    </source>
</evidence>
<evidence type="ECO:0000256" key="3">
    <source>
        <dbReference type="ARBA" id="ARBA00023295"/>
    </source>
</evidence>
<dbReference type="InterPro" id="IPR012334">
    <property type="entry name" value="Pectin_lyas_fold"/>
</dbReference>
<feature type="non-terminal residue" evidence="4">
    <location>
        <position position="1"/>
    </location>
</feature>
<evidence type="ECO:0008006" key="5">
    <source>
        <dbReference type="Google" id="ProtNLM"/>
    </source>
</evidence>
<evidence type="ECO:0000256" key="1">
    <source>
        <dbReference type="ARBA" id="ARBA00008834"/>
    </source>
</evidence>
<proteinExistence type="inferred from homology"/>
<reference evidence="4" key="1">
    <citation type="journal article" date="2014" name="Front. Microbiol.">
        <title>High frequency of phylogenetically diverse reductive dehalogenase-homologous genes in deep subseafloor sedimentary metagenomes.</title>
        <authorList>
            <person name="Kawai M."/>
            <person name="Futagami T."/>
            <person name="Toyoda A."/>
            <person name="Takaki Y."/>
            <person name="Nishi S."/>
            <person name="Hori S."/>
            <person name="Arai W."/>
            <person name="Tsubouchi T."/>
            <person name="Morono Y."/>
            <person name="Uchiyama I."/>
            <person name="Ito T."/>
            <person name="Fujiyama A."/>
            <person name="Inagaki F."/>
            <person name="Takami H."/>
        </authorList>
    </citation>
    <scope>NUCLEOTIDE SEQUENCE</scope>
    <source>
        <strain evidence="4">Expedition CK06-06</strain>
    </source>
</reference>
<keyword evidence="2" id="KW-0378">Hydrolase</keyword>
<dbReference type="PANTHER" id="PTHR31339:SF9">
    <property type="entry name" value="PLASMIN AND FIBRONECTIN-BINDING PROTEIN A"/>
    <property type="match status" value="1"/>
</dbReference>
<dbReference type="GO" id="GO:0005975">
    <property type="term" value="P:carbohydrate metabolic process"/>
    <property type="evidence" value="ECO:0007669"/>
    <property type="project" value="InterPro"/>
</dbReference>